<dbReference type="InterPro" id="IPR010653">
    <property type="entry name" value="NlpB/DapX"/>
</dbReference>
<organism evidence="1 2">
    <name type="scientific">Pseudomonas putida</name>
    <name type="common">Arthrobacter siderocapsulatus</name>
    <dbReference type="NCBI Taxonomy" id="303"/>
    <lineage>
        <taxon>Bacteria</taxon>
        <taxon>Pseudomonadati</taxon>
        <taxon>Pseudomonadota</taxon>
        <taxon>Gammaproteobacteria</taxon>
        <taxon>Pseudomonadales</taxon>
        <taxon>Pseudomonadaceae</taxon>
        <taxon>Pseudomonas</taxon>
    </lineage>
</organism>
<dbReference type="RefSeq" id="WP_103446261.1">
    <property type="nucleotide sequence ID" value="NZ_MINH01000019.1"/>
</dbReference>
<reference evidence="1 2" key="2">
    <citation type="submission" date="2018-03" db="EMBL/GenBank/DDBJ databases">
        <title>Draft genome of Pseudomonas putida strain KH-21-114.</title>
        <authorList>
            <person name="Yoshizawa S."/>
            <person name="Khan N.H."/>
            <person name="Nishimura M."/>
            <person name="Chiura H.X."/>
            <person name="Ogura Y."/>
            <person name="Hayashi T."/>
            <person name="Kogure K."/>
        </authorList>
    </citation>
    <scope>NUCLEOTIDE SEQUENCE [LARGE SCALE GENOMIC DNA]</scope>
    <source>
        <strain evidence="1 2">KH-21-114</strain>
    </source>
</reference>
<proteinExistence type="predicted"/>
<name>A0A2S3X1P1_PSEPU</name>
<accession>A0A2S3X1P1</accession>
<dbReference type="OrthoDB" id="9772575at2"/>
<dbReference type="Proteomes" id="UP000237230">
    <property type="component" value="Unassembled WGS sequence"/>
</dbReference>
<reference evidence="1 2" key="1">
    <citation type="submission" date="2016-08" db="EMBL/GenBank/DDBJ databases">
        <authorList>
            <person name="Seilhamer J.J."/>
        </authorList>
    </citation>
    <scope>NUCLEOTIDE SEQUENCE [LARGE SCALE GENOMIC DNA]</scope>
    <source>
        <strain evidence="1 2">KH-21-114</strain>
    </source>
</reference>
<dbReference type="InterPro" id="IPR042268">
    <property type="entry name" value="BamC_C"/>
</dbReference>
<protein>
    <recommendedName>
        <fullName evidence="3">Outer membrane protein assembly factor BamC</fullName>
    </recommendedName>
</protein>
<comment type="caution">
    <text evidence="1">The sequence shown here is derived from an EMBL/GenBank/DDBJ whole genome shotgun (WGS) entry which is preliminary data.</text>
</comment>
<evidence type="ECO:0000313" key="2">
    <source>
        <dbReference type="Proteomes" id="UP000237230"/>
    </source>
</evidence>
<evidence type="ECO:0008006" key="3">
    <source>
        <dbReference type="Google" id="ProtNLM"/>
    </source>
</evidence>
<sequence length="372" mass="40552">MKRLAGLSALALIISSTSGCGWLWGEDGYFRDRGSDYLQAHPTAPMQLPPDAGNVKRLDPLLPIPRNVADDRATGEFEVPRPQPLTAGAEASDYTLQRSGSSRWVLAQHSPAEVWPVAHQFFEDNGFRIAEERPQTGEFSTTWQRFDELSAALGQRLSSTASSGDSEVRVRVRIEPGVQRNTSEVYIVSVERPAGSTADTAFPSTSANTGADALLVDEMLASMSRSAEKGGSVSLLAARDFDAPSRVSLSEDGSGNPVLFLGSDLDRAWSGVGRALEQSGQWRVEDINRSLGLYYINLSEKPEDKHNEPGFFSRMFGSAPTKEEREARAERYQVRLSKVGESVQVTVEKNINTVAPADVARRVLSAIQDHLG</sequence>
<dbReference type="EMBL" id="MINH01000019">
    <property type="protein sequence ID" value="POG09393.1"/>
    <property type="molecule type" value="Genomic_DNA"/>
</dbReference>
<dbReference type="Gene3D" id="3.30.310.170">
    <property type="entry name" value="Outer membrane protein assembly factor BamC"/>
    <property type="match status" value="1"/>
</dbReference>
<dbReference type="PROSITE" id="PS51257">
    <property type="entry name" value="PROKAR_LIPOPROTEIN"/>
    <property type="match status" value="1"/>
</dbReference>
<dbReference type="Pfam" id="PF06804">
    <property type="entry name" value="Lipoprotein_18"/>
    <property type="match status" value="1"/>
</dbReference>
<evidence type="ECO:0000313" key="1">
    <source>
        <dbReference type="EMBL" id="POG09393.1"/>
    </source>
</evidence>
<dbReference type="AlphaFoldDB" id="A0A2S3X1P1"/>
<gene>
    <name evidence="1" type="ORF">BGP84_06480</name>
</gene>